<dbReference type="Proteomes" id="UP000411588">
    <property type="component" value="Unassembled WGS sequence"/>
</dbReference>
<dbReference type="RefSeq" id="WP_009899659.1">
    <property type="nucleotide sequence ID" value="NZ_BDSN01000033.1"/>
</dbReference>
<sequence>MNDEMITKMFSLNKTYKMTSIRLNLEVKGVITHIDKNEIVLEYYDNELECITTKILTIDDIKYNDYNLKPLH</sequence>
<organism evidence="1 2">
    <name type="scientific">Clostridioides difficile</name>
    <name type="common">Peptoclostridium difficile</name>
    <dbReference type="NCBI Taxonomy" id="1496"/>
    <lineage>
        <taxon>Bacteria</taxon>
        <taxon>Bacillati</taxon>
        <taxon>Bacillota</taxon>
        <taxon>Clostridia</taxon>
        <taxon>Peptostreptococcales</taxon>
        <taxon>Peptostreptococcaceae</taxon>
        <taxon>Clostridioides</taxon>
    </lineage>
</organism>
<dbReference type="EMBL" id="CAADAN010000021">
    <property type="protein sequence ID" value="VFD36175.1"/>
    <property type="molecule type" value="Genomic_DNA"/>
</dbReference>
<name>A0AB74QHA7_CLODI</name>
<comment type="caution">
    <text evidence="1">The sequence shown here is derived from an EMBL/GenBank/DDBJ whole genome shotgun (WGS) entry which is preliminary data.</text>
</comment>
<proteinExistence type="predicted"/>
<reference evidence="1 2" key="1">
    <citation type="submission" date="2019-02" db="EMBL/GenBank/DDBJ databases">
        <authorList>
            <consortium name="Pathogen Informatics"/>
        </authorList>
    </citation>
    <scope>NUCLEOTIDE SEQUENCE [LARGE SCALE GENOMIC DNA]</scope>
    <source>
        <strain evidence="2">clo34</strain>
    </source>
</reference>
<evidence type="ECO:0000313" key="2">
    <source>
        <dbReference type="Proteomes" id="UP000411588"/>
    </source>
</evidence>
<protein>
    <submittedName>
        <fullName evidence="1">Uncharacterized protein</fullName>
    </submittedName>
</protein>
<accession>A0AB74QHA7</accession>
<dbReference type="AlphaFoldDB" id="A0AB74QHA7"/>
<evidence type="ECO:0000313" key="1">
    <source>
        <dbReference type="EMBL" id="VFD36175.1"/>
    </source>
</evidence>
<gene>
    <name evidence="1" type="ORF">SAMEA1402399_03876</name>
</gene>